<accession>A0A8H5AYE1</accession>
<dbReference type="Proteomes" id="UP000567179">
    <property type="component" value="Unassembled WGS sequence"/>
</dbReference>
<dbReference type="EMBL" id="JAACJJ010000056">
    <property type="protein sequence ID" value="KAF5312382.1"/>
    <property type="molecule type" value="Genomic_DNA"/>
</dbReference>
<evidence type="ECO:0000313" key="2">
    <source>
        <dbReference type="Proteomes" id="UP000567179"/>
    </source>
</evidence>
<organism evidence="1 2">
    <name type="scientific">Psilocybe cf. subviscida</name>
    <dbReference type="NCBI Taxonomy" id="2480587"/>
    <lineage>
        <taxon>Eukaryota</taxon>
        <taxon>Fungi</taxon>
        <taxon>Dikarya</taxon>
        <taxon>Basidiomycota</taxon>
        <taxon>Agaricomycotina</taxon>
        <taxon>Agaricomycetes</taxon>
        <taxon>Agaricomycetidae</taxon>
        <taxon>Agaricales</taxon>
        <taxon>Agaricineae</taxon>
        <taxon>Strophariaceae</taxon>
        <taxon>Psilocybe</taxon>
    </lineage>
</organism>
<dbReference type="AlphaFoldDB" id="A0A8H5AYE1"/>
<comment type="caution">
    <text evidence="1">The sequence shown here is derived from an EMBL/GenBank/DDBJ whole genome shotgun (WGS) entry which is preliminary data.</text>
</comment>
<dbReference type="OrthoDB" id="2270193at2759"/>
<reference evidence="1 2" key="1">
    <citation type="journal article" date="2020" name="ISME J.">
        <title>Uncovering the hidden diversity of litter-decomposition mechanisms in mushroom-forming fungi.</title>
        <authorList>
            <person name="Floudas D."/>
            <person name="Bentzer J."/>
            <person name="Ahren D."/>
            <person name="Johansson T."/>
            <person name="Persson P."/>
            <person name="Tunlid A."/>
        </authorList>
    </citation>
    <scope>NUCLEOTIDE SEQUENCE [LARGE SCALE GENOMIC DNA]</scope>
    <source>
        <strain evidence="1 2">CBS 101986</strain>
    </source>
</reference>
<protein>
    <submittedName>
        <fullName evidence="1">Uncharacterized protein</fullName>
    </submittedName>
</protein>
<sequence length="386" mass="42263">MSATATAISPLTISIVLDYLSPLSGPLPPHLLSRPLLQRHHFLSISPDNATEYLAWPSPEQSHAVHLLQTEPISAQAENHSYSVVYTADPETLLAHVRITPDLRLLFLWDKIQGWQYHNVALMPFPAQSYESFNSAYTKYSEEDFLPEPTYGIEITAGDDDDSYWNSYGDEEDPERLSAANTTQNNNLNSEDAYWAQYASVQGSGDSTLPSPRPEKVTQKVAPGVVDAPERIIVPSDDFQINHGELYNPLAPPEPDALARRLEALASPTDVDSVDCPPLSDASVTSNSTLMTPEPVTATLNPIDSVPLSSDAIQTAESANGSPRQADEFVVIDSTSSNASNDPAELALHDSIKGLYRLWKLGRQDQSIEHGREAFLDSVRKALATL</sequence>
<keyword evidence="2" id="KW-1185">Reference proteome</keyword>
<evidence type="ECO:0000313" key="1">
    <source>
        <dbReference type="EMBL" id="KAF5312382.1"/>
    </source>
</evidence>
<proteinExistence type="predicted"/>
<name>A0A8H5AYE1_9AGAR</name>
<gene>
    <name evidence="1" type="ORF">D9619_003197</name>
</gene>